<evidence type="ECO:0000313" key="1">
    <source>
        <dbReference type="EMBL" id="KIF82878.1"/>
    </source>
</evidence>
<accession>A0A0C1Y7P0</accession>
<organism evidence="1 2">
    <name type="scientific">Noviherbaspirillum autotrophicum</name>
    <dbReference type="NCBI Taxonomy" id="709839"/>
    <lineage>
        <taxon>Bacteria</taxon>
        <taxon>Pseudomonadati</taxon>
        <taxon>Pseudomonadota</taxon>
        <taxon>Betaproteobacteria</taxon>
        <taxon>Burkholderiales</taxon>
        <taxon>Oxalobacteraceae</taxon>
        <taxon>Noviherbaspirillum</taxon>
    </lineage>
</organism>
<dbReference type="AlphaFoldDB" id="A0A0C1Y7P0"/>
<keyword evidence="2" id="KW-1185">Reference proteome</keyword>
<name>A0A0C1Y7P0_9BURK</name>
<dbReference type="RefSeq" id="WP_040041512.1">
    <property type="nucleotide sequence ID" value="NZ_JWJG01000028.1"/>
</dbReference>
<proteinExistence type="predicted"/>
<protein>
    <submittedName>
        <fullName evidence="1">Uncharacterized protein</fullName>
    </submittedName>
</protein>
<gene>
    <name evidence="1" type="ORF">TSA66_21900</name>
</gene>
<evidence type="ECO:0000313" key="2">
    <source>
        <dbReference type="Proteomes" id="UP000031572"/>
    </source>
</evidence>
<reference evidence="1 2" key="1">
    <citation type="submission" date="2014-12" db="EMBL/GenBank/DDBJ databases">
        <title>Denitrispirillum autotrophicum gen. nov., sp. nov., Denitrifying, Facultatively Autotrophic Bacteria Isolated from Rice Paddy Soil.</title>
        <authorList>
            <person name="Ishii S."/>
            <person name="Ashida N."/>
            <person name="Ohno H."/>
            <person name="Otsuka S."/>
            <person name="Yokota A."/>
            <person name="Senoo K."/>
        </authorList>
    </citation>
    <scope>NUCLEOTIDE SEQUENCE [LARGE SCALE GENOMIC DNA]</scope>
    <source>
        <strain evidence="1 2">TSA66</strain>
    </source>
</reference>
<dbReference type="Proteomes" id="UP000031572">
    <property type="component" value="Unassembled WGS sequence"/>
</dbReference>
<comment type="caution">
    <text evidence="1">The sequence shown here is derived from an EMBL/GenBank/DDBJ whole genome shotgun (WGS) entry which is preliminary data.</text>
</comment>
<sequence length="243" mass="27319">MLQDLKRTGYFLGPQTPSIATGYTEQEVCNFSERLLQRTLLVEDIAPSSPNAMAFTDIMRHLKFGSDRSKAQFVKDYLDGKIKALGRWGDSIDSIFFSLQEAHDFAWRCRLNASRQDYCSLADAARLIGCDAKAVPGLVKVGLLRSKPKQKTYICRKSICEFSESWVALCSIAQSVSTTSKRLEKLADQANIERLVIAPVYQNAEPSSFIRKEDQDRLLAEHKAHPARKRRATLIKLMADGLS</sequence>
<dbReference type="EMBL" id="JWJG01000028">
    <property type="protein sequence ID" value="KIF82878.1"/>
    <property type="molecule type" value="Genomic_DNA"/>
</dbReference>